<name>A0A1J9QSV3_9EURO</name>
<dbReference type="Proteomes" id="UP000182235">
    <property type="component" value="Unassembled WGS sequence"/>
</dbReference>
<sequence>MIEPLEPYFPFKENLKPPSHLLLIAPAQFSEAIHQVLQTAGKSFEQFRRLQRIYASRHYHTCSKRNLQRFKENTDSIARLSQWKAQYPTAHDPNLLPTAKLPRHAVNLHLDHGVYEKFVAAFEEMKHEFVIGPYLAWCNAKMVLDHLMVGAFMLLPRPEELMIQSWWDDFVREMEPWEEMLEKLQLPPWETVLEDLERAIEEAVDLEGEWERVC</sequence>
<protein>
    <submittedName>
        <fullName evidence="1">Uncharacterized protein</fullName>
    </submittedName>
</protein>
<evidence type="ECO:0000313" key="1">
    <source>
        <dbReference type="EMBL" id="OJD18357.1"/>
    </source>
</evidence>
<evidence type="ECO:0000313" key="2">
    <source>
        <dbReference type="Proteomes" id="UP000182235"/>
    </source>
</evidence>
<proteinExistence type="predicted"/>
<comment type="caution">
    <text evidence="1">The sequence shown here is derived from an EMBL/GenBank/DDBJ whole genome shotgun (WGS) entry which is preliminary data.</text>
</comment>
<dbReference type="OrthoDB" id="4180107at2759"/>
<dbReference type="VEuPathDB" id="FungiDB:AJ78_01601"/>
<keyword evidence="2" id="KW-1185">Reference proteome</keyword>
<accession>A0A1J9QSV3</accession>
<organism evidence="1 2">
    <name type="scientific">Emergomyces pasteurianus Ep9510</name>
    <dbReference type="NCBI Taxonomy" id="1447872"/>
    <lineage>
        <taxon>Eukaryota</taxon>
        <taxon>Fungi</taxon>
        <taxon>Dikarya</taxon>
        <taxon>Ascomycota</taxon>
        <taxon>Pezizomycotina</taxon>
        <taxon>Eurotiomycetes</taxon>
        <taxon>Eurotiomycetidae</taxon>
        <taxon>Onygenales</taxon>
        <taxon>Ajellomycetaceae</taxon>
        <taxon>Emergomyces</taxon>
    </lineage>
</organism>
<dbReference type="AlphaFoldDB" id="A0A1J9QSV3"/>
<gene>
    <name evidence="1" type="ORF">AJ78_01601</name>
</gene>
<dbReference type="EMBL" id="LGRN01000037">
    <property type="protein sequence ID" value="OJD18357.1"/>
    <property type="molecule type" value="Genomic_DNA"/>
</dbReference>
<dbReference type="STRING" id="1447872.A0A1J9QSV3"/>
<reference evidence="1 2" key="1">
    <citation type="submission" date="2015-07" db="EMBL/GenBank/DDBJ databases">
        <title>Emmonsia species relationships and genome sequence.</title>
        <authorList>
            <consortium name="The Broad Institute Genomics Platform"/>
            <person name="Cuomo C.A."/>
            <person name="Munoz J.F."/>
            <person name="Imamovic A."/>
            <person name="Priest M.E."/>
            <person name="Young S."/>
            <person name="Clay O.K."/>
            <person name="McEwen J.G."/>
        </authorList>
    </citation>
    <scope>NUCLEOTIDE SEQUENCE [LARGE SCALE GENOMIC DNA]</scope>
    <source>
        <strain evidence="1 2">UAMH 9510</strain>
    </source>
</reference>